<dbReference type="Proteomes" id="UP001597045">
    <property type="component" value="Unassembled WGS sequence"/>
</dbReference>
<dbReference type="EC" id="2.3.1.9" evidence="1"/>
<name>A0ABW3MNU8_9PSEU</name>
<dbReference type="Gene3D" id="3.40.47.10">
    <property type="match status" value="1"/>
</dbReference>
<reference evidence="2" key="1">
    <citation type="journal article" date="2019" name="Int. J. Syst. Evol. Microbiol.">
        <title>The Global Catalogue of Microorganisms (GCM) 10K type strain sequencing project: providing services to taxonomists for standard genome sequencing and annotation.</title>
        <authorList>
            <consortium name="The Broad Institute Genomics Platform"/>
            <consortium name="The Broad Institute Genome Sequencing Center for Infectious Disease"/>
            <person name="Wu L."/>
            <person name="Ma J."/>
        </authorList>
    </citation>
    <scope>NUCLEOTIDE SEQUENCE [LARGE SCALE GENOMIC DNA]</scope>
    <source>
        <strain evidence="2">JCM 31486</strain>
    </source>
</reference>
<dbReference type="GO" id="GO:0003985">
    <property type="term" value="F:acetyl-CoA C-acetyltransferase activity"/>
    <property type="evidence" value="ECO:0007669"/>
    <property type="project" value="UniProtKB-EC"/>
</dbReference>
<keyword evidence="1" id="KW-0808">Transferase</keyword>
<evidence type="ECO:0000313" key="1">
    <source>
        <dbReference type="EMBL" id="MFD1051254.1"/>
    </source>
</evidence>
<comment type="caution">
    <text evidence="1">The sequence shown here is derived from an EMBL/GenBank/DDBJ whole genome shotgun (WGS) entry which is preliminary data.</text>
</comment>
<dbReference type="PANTHER" id="PTHR43365:SF1">
    <property type="entry name" value="ACETYL-COA C-ACYLTRANSFERASE"/>
    <property type="match status" value="1"/>
</dbReference>
<gene>
    <name evidence="1" type="ORF">ACFQ1S_39810</name>
</gene>
<proteinExistence type="predicted"/>
<dbReference type="PANTHER" id="PTHR43365">
    <property type="entry name" value="BLR7806 PROTEIN"/>
    <property type="match status" value="1"/>
</dbReference>
<feature type="non-terminal residue" evidence="1">
    <location>
        <position position="69"/>
    </location>
</feature>
<keyword evidence="2" id="KW-1185">Reference proteome</keyword>
<protein>
    <submittedName>
        <fullName evidence="1">Acetyl-CoA C-acyltransferase</fullName>
        <ecNumber evidence="1">2.3.1.9</ecNumber>
    </submittedName>
</protein>
<accession>A0ABW3MNU8</accession>
<keyword evidence="1" id="KW-0012">Acyltransferase</keyword>
<organism evidence="1 2">
    <name type="scientific">Kibdelosporangium lantanae</name>
    <dbReference type="NCBI Taxonomy" id="1497396"/>
    <lineage>
        <taxon>Bacteria</taxon>
        <taxon>Bacillati</taxon>
        <taxon>Actinomycetota</taxon>
        <taxon>Actinomycetes</taxon>
        <taxon>Pseudonocardiales</taxon>
        <taxon>Pseudonocardiaceae</taxon>
        <taxon>Kibdelosporangium</taxon>
    </lineage>
</organism>
<evidence type="ECO:0000313" key="2">
    <source>
        <dbReference type="Proteomes" id="UP001597045"/>
    </source>
</evidence>
<dbReference type="EMBL" id="JBHTIS010003447">
    <property type="protein sequence ID" value="MFD1051254.1"/>
    <property type="molecule type" value="Genomic_DNA"/>
</dbReference>
<dbReference type="SUPFAM" id="SSF53901">
    <property type="entry name" value="Thiolase-like"/>
    <property type="match status" value="1"/>
</dbReference>
<dbReference type="InterPro" id="IPR016039">
    <property type="entry name" value="Thiolase-like"/>
</dbReference>
<sequence>MSTEAFIYEAIRTPRGRGKKNGSLHGVKPISLVVGLIDELRTRHPNLDTDRVSDLILGIVSPVGDLIVD</sequence>